<gene>
    <name evidence="8" type="ORF">FHX48_000078</name>
</gene>
<keyword evidence="2" id="KW-0597">Phosphoprotein</keyword>
<dbReference type="InterPro" id="IPR000253">
    <property type="entry name" value="FHA_dom"/>
</dbReference>
<comment type="subcellular location">
    <subcellularLocation>
        <location evidence="1">Membrane</location>
        <topology evidence="1">Multi-pass membrane protein</topology>
    </subcellularLocation>
</comment>
<dbReference type="Pfam" id="PF06271">
    <property type="entry name" value="RDD"/>
    <property type="match status" value="1"/>
</dbReference>
<evidence type="ECO:0000256" key="6">
    <source>
        <dbReference type="SAM" id="Phobius"/>
    </source>
</evidence>
<reference evidence="8 9" key="1">
    <citation type="submission" date="2020-07" db="EMBL/GenBank/DDBJ databases">
        <title>Sequencing the genomes of 1000 actinobacteria strains.</title>
        <authorList>
            <person name="Klenk H.-P."/>
        </authorList>
    </citation>
    <scope>NUCLEOTIDE SEQUENCE [LARGE SCALE GENOMIC DNA]</scope>
    <source>
        <strain evidence="8 9">DSM 27576</strain>
    </source>
</reference>
<keyword evidence="3 6" id="KW-0812">Transmembrane</keyword>
<sequence length="331" mass="35263">MTLPSQFVGTPASVSTRILAFSIDAAIVLAISLTSWAISGSLVFAGFLTFEALLALWILQANTGAGPGKALLGLRVARVEAPFSPGSGRSFVRGSLILLGGIIFAAGAWVVQGSAAWDRSGLRRSWADYAAQTVVVLAPRRSTLQQETGDESDSKELASPIVVAGPRDFGTTGRSHITRRANNNSTVIDALHIPLAPKWGAPMKAKTSESHALEDVSGELLLIFDTGQRAQFSLPVAINLGRDPEQTEPTDAILVVSDPDSSVSKSHVRLEHDRSGTWITDIGSTNGTDLIDEDSEPHMLSPHARTYVDEGTRIRMGNRVFTVSRLIGDPS</sequence>
<dbReference type="PROSITE" id="PS50006">
    <property type="entry name" value="FHA_DOMAIN"/>
    <property type="match status" value="1"/>
</dbReference>
<evidence type="ECO:0000256" key="3">
    <source>
        <dbReference type="ARBA" id="ARBA00022692"/>
    </source>
</evidence>
<comment type="caution">
    <text evidence="8">The sequence shown here is derived from an EMBL/GenBank/DDBJ whole genome shotgun (WGS) entry which is preliminary data.</text>
</comment>
<dbReference type="SUPFAM" id="SSF49879">
    <property type="entry name" value="SMAD/FHA domain"/>
    <property type="match status" value="1"/>
</dbReference>
<dbReference type="GO" id="GO:0016020">
    <property type="term" value="C:membrane"/>
    <property type="evidence" value="ECO:0007669"/>
    <property type="project" value="UniProtKB-SubCell"/>
</dbReference>
<dbReference type="Pfam" id="PF00498">
    <property type="entry name" value="FHA"/>
    <property type="match status" value="1"/>
</dbReference>
<evidence type="ECO:0000256" key="4">
    <source>
        <dbReference type="ARBA" id="ARBA00022989"/>
    </source>
</evidence>
<keyword evidence="5 6" id="KW-0472">Membrane</keyword>
<feature type="transmembrane region" description="Helical" evidence="6">
    <location>
        <begin position="96"/>
        <end position="117"/>
    </location>
</feature>
<dbReference type="InterPro" id="IPR010432">
    <property type="entry name" value="RDD"/>
</dbReference>
<organism evidence="8 9">
    <name type="scientific">Microbacterium halimionae</name>
    <dbReference type="NCBI Taxonomy" id="1526413"/>
    <lineage>
        <taxon>Bacteria</taxon>
        <taxon>Bacillati</taxon>
        <taxon>Actinomycetota</taxon>
        <taxon>Actinomycetes</taxon>
        <taxon>Micrococcales</taxon>
        <taxon>Microbacteriaceae</taxon>
        <taxon>Microbacterium</taxon>
    </lineage>
</organism>
<keyword evidence="4 6" id="KW-1133">Transmembrane helix</keyword>
<dbReference type="CDD" id="cd00060">
    <property type="entry name" value="FHA"/>
    <property type="match status" value="1"/>
</dbReference>
<dbReference type="RefSeq" id="WP_167044628.1">
    <property type="nucleotide sequence ID" value="NZ_JAAOZB010000001.1"/>
</dbReference>
<dbReference type="Proteomes" id="UP000526083">
    <property type="component" value="Unassembled WGS sequence"/>
</dbReference>
<protein>
    <submittedName>
        <fullName evidence="8">Putative RDD family membrane protein YckC</fullName>
    </submittedName>
</protein>
<proteinExistence type="predicted"/>
<feature type="transmembrane region" description="Helical" evidence="6">
    <location>
        <begin position="40"/>
        <end position="59"/>
    </location>
</feature>
<feature type="domain" description="FHA" evidence="7">
    <location>
        <begin position="238"/>
        <end position="288"/>
    </location>
</feature>
<accession>A0A7W3JLL1</accession>
<evidence type="ECO:0000256" key="2">
    <source>
        <dbReference type="ARBA" id="ARBA00022553"/>
    </source>
</evidence>
<dbReference type="AlphaFoldDB" id="A0A7W3JLL1"/>
<evidence type="ECO:0000259" key="7">
    <source>
        <dbReference type="PROSITE" id="PS50006"/>
    </source>
</evidence>
<dbReference type="Gene3D" id="2.60.200.20">
    <property type="match status" value="1"/>
</dbReference>
<name>A0A7W3JLL1_9MICO</name>
<evidence type="ECO:0000256" key="5">
    <source>
        <dbReference type="ARBA" id="ARBA00023136"/>
    </source>
</evidence>
<evidence type="ECO:0000256" key="1">
    <source>
        <dbReference type="ARBA" id="ARBA00004141"/>
    </source>
</evidence>
<keyword evidence="9" id="KW-1185">Reference proteome</keyword>
<dbReference type="EMBL" id="JACGWY010000001">
    <property type="protein sequence ID" value="MBA8815026.1"/>
    <property type="molecule type" value="Genomic_DNA"/>
</dbReference>
<evidence type="ECO:0000313" key="9">
    <source>
        <dbReference type="Proteomes" id="UP000526083"/>
    </source>
</evidence>
<dbReference type="InterPro" id="IPR008984">
    <property type="entry name" value="SMAD_FHA_dom_sf"/>
</dbReference>
<feature type="transmembrane region" description="Helical" evidence="6">
    <location>
        <begin position="12"/>
        <end position="33"/>
    </location>
</feature>
<evidence type="ECO:0000313" key="8">
    <source>
        <dbReference type="EMBL" id="MBA8815026.1"/>
    </source>
</evidence>